<dbReference type="SMART" id="SM01012">
    <property type="entry name" value="ANTAR"/>
    <property type="match status" value="1"/>
</dbReference>
<dbReference type="InterPro" id="IPR036388">
    <property type="entry name" value="WH-like_DNA-bd_sf"/>
</dbReference>
<dbReference type="InterPro" id="IPR029016">
    <property type="entry name" value="GAF-like_dom_sf"/>
</dbReference>
<gene>
    <name evidence="6" type="ORF">GCM10009827_092860</name>
</gene>
<organism evidence="6 7">
    <name type="scientific">Dactylosporangium maewongense</name>
    <dbReference type="NCBI Taxonomy" id="634393"/>
    <lineage>
        <taxon>Bacteria</taxon>
        <taxon>Bacillati</taxon>
        <taxon>Actinomycetota</taxon>
        <taxon>Actinomycetes</taxon>
        <taxon>Micromonosporales</taxon>
        <taxon>Micromonosporaceae</taxon>
        <taxon>Dactylosporangium</taxon>
    </lineage>
</organism>
<proteinExistence type="predicted"/>
<evidence type="ECO:0000256" key="3">
    <source>
        <dbReference type="ARBA" id="ARBA00023015"/>
    </source>
</evidence>
<accession>A0ABP4NB51</accession>
<evidence type="ECO:0000256" key="4">
    <source>
        <dbReference type="ARBA" id="ARBA00023163"/>
    </source>
</evidence>
<sequence>MIEQPHSTAAQLLGLLVQAHDLDDFLDRLVHVAAAAVIPAVACGLTVRRDGRPFSVAVSDALAGQVDEIQYGADEGPCLDAMRGAEVVVVEDLRRERRWSAYRPHAVAHGIASSLSMPLIVEGQSLGAMNLYAAATQVFTAPVRKQAEGIAAQCTDALTLTVRQFRQSQLLDQLAEAMVSSSVIDQAIGILMAQQRCTAATAFDLLRRASQSRNRKLRDVAGDIVTRVSGAPPEPRTDFRN</sequence>
<dbReference type="InterPro" id="IPR003018">
    <property type="entry name" value="GAF"/>
</dbReference>
<dbReference type="Gene3D" id="1.10.10.10">
    <property type="entry name" value="Winged helix-like DNA-binding domain superfamily/Winged helix DNA-binding domain"/>
    <property type="match status" value="1"/>
</dbReference>
<evidence type="ECO:0000259" key="5">
    <source>
        <dbReference type="PROSITE" id="PS50921"/>
    </source>
</evidence>
<dbReference type="EMBL" id="BAAAQD010000026">
    <property type="protein sequence ID" value="GAA1557343.1"/>
    <property type="molecule type" value="Genomic_DNA"/>
</dbReference>
<dbReference type="Pfam" id="PF03861">
    <property type="entry name" value="ANTAR"/>
    <property type="match status" value="1"/>
</dbReference>
<dbReference type="SUPFAM" id="SSF55781">
    <property type="entry name" value="GAF domain-like"/>
    <property type="match status" value="1"/>
</dbReference>
<dbReference type="Proteomes" id="UP001501470">
    <property type="component" value="Unassembled WGS sequence"/>
</dbReference>
<protein>
    <submittedName>
        <fullName evidence="6">GAF and ANTAR domain-containing protein</fullName>
    </submittedName>
</protein>
<keyword evidence="3" id="KW-0805">Transcription regulation</keyword>
<dbReference type="Gene3D" id="3.30.450.40">
    <property type="match status" value="1"/>
</dbReference>
<dbReference type="PROSITE" id="PS50921">
    <property type="entry name" value="ANTAR"/>
    <property type="match status" value="1"/>
</dbReference>
<feature type="domain" description="ANTAR" evidence="5">
    <location>
        <begin position="164"/>
        <end position="225"/>
    </location>
</feature>
<evidence type="ECO:0000313" key="6">
    <source>
        <dbReference type="EMBL" id="GAA1557343.1"/>
    </source>
</evidence>
<evidence type="ECO:0000256" key="2">
    <source>
        <dbReference type="ARBA" id="ARBA00022777"/>
    </source>
</evidence>
<name>A0ABP4NB51_9ACTN</name>
<dbReference type="InterPro" id="IPR005561">
    <property type="entry name" value="ANTAR"/>
</dbReference>
<keyword evidence="1" id="KW-0808">Transferase</keyword>
<keyword evidence="7" id="KW-1185">Reference proteome</keyword>
<dbReference type="SUPFAM" id="SSF52172">
    <property type="entry name" value="CheY-like"/>
    <property type="match status" value="1"/>
</dbReference>
<dbReference type="PIRSF" id="PIRSF036625">
    <property type="entry name" value="GAF_ANTAR"/>
    <property type="match status" value="1"/>
</dbReference>
<dbReference type="InterPro" id="IPR011006">
    <property type="entry name" value="CheY-like_superfamily"/>
</dbReference>
<comment type="caution">
    <text evidence="6">The sequence shown here is derived from an EMBL/GenBank/DDBJ whole genome shotgun (WGS) entry which is preliminary data.</text>
</comment>
<evidence type="ECO:0000256" key="1">
    <source>
        <dbReference type="ARBA" id="ARBA00022679"/>
    </source>
</evidence>
<dbReference type="InterPro" id="IPR012074">
    <property type="entry name" value="GAF_ANTAR"/>
</dbReference>
<reference evidence="7" key="1">
    <citation type="journal article" date="2019" name="Int. J. Syst. Evol. Microbiol.">
        <title>The Global Catalogue of Microorganisms (GCM) 10K type strain sequencing project: providing services to taxonomists for standard genome sequencing and annotation.</title>
        <authorList>
            <consortium name="The Broad Institute Genomics Platform"/>
            <consortium name="The Broad Institute Genome Sequencing Center for Infectious Disease"/>
            <person name="Wu L."/>
            <person name="Ma J."/>
        </authorList>
    </citation>
    <scope>NUCLEOTIDE SEQUENCE [LARGE SCALE GENOMIC DNA]</scope>
    <source>
        <strain evidence="7">JCM 15933</strain>
    </source>
</reference>
<keyword evidence="2" id="KW-0418">Kinase</keyword>
<keyword evidence="4" id="KW-0804">Transcription</keyword>
<dbReference type="Pfam" id="PF13185">
    <property type="entry name" value="GAF_2"/>
    <property type="match status" value="1"/>
</dbReference>
<evidence type="ECO:0000313" key="7">
    <source>
        <dbReference type="Proteomes" id="UP001501470"/>
    </source>
</evidence>
<dbReference type="SMART" id="SM00065">
    <property type="entry name" value="GAF"/>
    <property type="match status" value="1"/>
</dbReference>